<dbReference type="KEGG" id="amv:ACMV_P1_00310"/>
<reference evidence="1 2" key="1">
    <citation type="submission" date="2010-12" db="EMBL/GenBank/DDBJ databases">
        <title>Whole genome sequence of Acidiphilium multivorum AIU301.</title>
        <authorList>
            <person name="Narita-Yamada S."/>
            <person name="Nakamura S."/>
            <person name="Ito N."/>
            <person name="Takarada H."/>
            <person name="Katano Y."/>
            <person name="Nakazawa H."/>
            <person name="Hosoyama A."/>
            <person name="Yamada R."/>
            <person name="Fujita N."/>
        </authorList>
    </citation>
    <scope>NUCLEOTIDE SEQUENCE [LARGE SCALE GENOMIC DNA]</scope>
    <source>
        <strain evidence="2">DSM 11245 / JCM 8867 / AIU301</strain>
        <plasmid evidence="1 2">pACMV1</plasmid>
    </source>
</reference>
<dbReference type="Proteomes" id="UP000007100">
    <property type="component" value="Plasmid pACMV1"/>
</dbReference>
<evidence type="ECO:0000313" key="1">
    <source>
        <dbReference type="EMBL" id="BAJ82827.1"/>
    </source>
</evidence>
<organism evidence="1 2">
    <name type="scientific">Acidiphilium multivorum (strain DSM 11245 / JCM 8867 / NBRC 100883 / AIU 301)</name>
    <dbReference type="NCBI Taxonomy" id="926570"/>
    <lineage>
        <taxon>Bacteria</taxon>
        <taxon>Pseudomonadati</taxon>
        <taxon>Pseudomonadota</taxon>
        <taxon>Alphaproteobacteria</taxon>
        <taxon>Acetobacterales</taxon>
        <taxon>Acidocellaceae</taxon>
        <taxon>Acidiphilium</taxon>
    </lineage>
</organism>
<dbReference type="EMBL" id="AP012036">
    <property type="protein sequence ID" value="BAJ82827.1"/>
    <property type="molecule type" value="Genomic_DNA"/>
</dbReference>
<dbReference type="RefSeq" id="WP_007424861.1">
    <property type="nucleotide sequence ID" value="NZ_BANA01000112.1"/>
</dbReference>
<keyword evidence="1" id="KW-0614">Plasmid</keyword>
<geneLocation type="plasmid" evidence="1 2">
    <name>pACMV1</name>
</geneLocation>
<dbReference type="HOGENOM" id="CLU_2598027_0_0_5"/>
<sequence length="79" mass="8945">MSIVPLVLDRQHGDTQLWVKEVWIGKGKAAQRYIVPVNEGAEAEKDREDRQAIIDGLQAELKEGRRSEMGVFARKRPAC</sequence>
<accession>F0J6W0</accession>
<keyword evidence="2" id="KW-1185">Reference proteome</keyword>
<dbReference type="AlphaFoldDB" id="F0J6W0"/>
<name>F0J6W0_ACIMA</name>
<evidence type="ECO:0000313" key="2">
    <source>
        <dbReference type="Proteomes" id="UP000007100"/>
    </source>
</evidence>
<proteinExistence type="predicted"/>
<protein>
    <submittedName>
        <fullName evidence="1">Uncharacterized protein</fullName>
    </submittedName>
</protein>
<gene>
    <name evidence="1" type="ordered locus">ACMV_P1_00310</name>
</gene>